<sequence length="277" mass="31396">MTSSLDEAKEALGARLRELRHDAGLTGTELARRAGWHQTKVSKIEYGKTKPTEADVRAWCTYTDAEQQIPDLIASLRNIDAAYLEWRRILGTGTKRRQHTSIKLESEAECMRVYHPFLVPGLLQTAEYAREILRNVIEFQQIPNDLDAGVSKRLERQQILYRRDHRFHFVVSEQALHTTVGDDGVMIGQLDRLLAVINMPRVTFGIIPARAPYRVPMSNMVIFDNRMVMVETTVAELTITQPREIAVHGRAFDVLAGQSVTGSAARALIQQALDHRR</sequence>
<dbReference type="AlphaFoldDB" id="A0A5R8NYB9"/>
<dbReference type="GO" id="GO:0003677">
    <property type="term" value="F:DNA binding"/>
    <property type="evidence" value="ECO:0007669"/>
    <property type="project" value="InterPro"/>
</dbReference>
<comment type="caution">
    <text evidence="2">The sequence shown here is derived from an EMBL/GenBank/DDBJ whole genome shotgun (WGS) entry which is preliminary data.</text>
</comment>
<dbReference type="SUPFAM" id="SSF47413">
    <property type="entry name" value="lambda repressor-like DNA-binding domains"/>
    <property type="match status" value="1"/>
</dbReference>
<dbReference type="InterPro" id="IPR043917">
    <property type="entry name" value="DUF5753"/>
</dbReference>
<dbReference type="Pfam" id="PF19054">
    <property type="entry name" value="DUF5753"/>
    <property type="match status" value="1"/>
</dbReference>
<reference evidence="2 3" key="1">
    <citation type="submission" date="2019-05" db="EMBL/GenBank/DDBJ databases">
        <title>Genomes sequences of two Nocardia cyriacigeorgica environmental isolates, type strains Nocardia asteroides ATCC 19247 and Nocardia cyriacigeorgica DSM 44484.</title>
        <authorList>
            <person name="Vautrin F."/>
            <person name="Bergeron E."/>
            <person name="Dubost A."/>
            <person name="Abrouk D."/>
            <person name="Rodriguez Nava V."/>
            <person name="Pujic P."/>
        </authorList>
    </citation>
    <scope>NUCLEOTIDE SEQUENCE [LARGE SCALE GENOMIC DNA]</scope>
    <source>
        <strain evidence="2 3">EML 446</strain>
    </source>
</reference>
<feature type="domain" description="HTH cro/C1-type" evidence="1">
    <location>
        <begin position="16"/>
        <end position="52"/>
    </location>
</feature>
<dbReference type="EMBL" id="VBUT01000002">
    <property type="protein sequence ID" value="TLF81314.1"/>
    <property type="molecule type" value="Genomic_DNA"/>
</dbReference>
<evidence type="ECO:0000313" key="2">
    <source>
        <dbReference type="EMBL" id="TLF81314.1"/>
    </source>
</evidence>
<gene>
    <name evidence="2" type="ORF">FEK34_04225</name>
</gene>
<dbReference type="InterPro" id="IPR001387">
    <property type="entry name" value="Cro/C1-type_HTH"/>
</dbReference>
<evidence type="ECO:0000313" key="3">
    <source>
        <dbReference type="Proteomes" id="UP000306378"/>
    </source>
</evidence>
<organism evidence="2 3">
    <name type="scientific">Nocardia cyriacigeorgica</name>
    <dbReference type="NCBI Taxonomy" id="135487"/>
    <lineage>
        <taxon>Bacteria</taxon>
        <taxon>Bacillati</taxon>
        <taxon>Actinomycetota</taxon>
        <taxon>Actinomycetes</taxon>
        <taxon>Mycobacteriales</taxon>
        <taxon>Nocardiaceae</taxon>
        <taxon>Nocardia</taxon>
    </lineage>
</organism>
<dbReference type="SMART" id="SM00530">
    <property type="entry name" value="HTH_XRE"/>
    <property type="match status" value="1"/>
</dbReference>
<dbReference type="Proteomes" id="UP000306378">
    <property type="component" value="Unassembled WGS sequence"/>
</dbReference>
<evidence type="ECO:0000259" key="1">
    <source>
        <dbReference type="PROSITE" id="PS50943"/>
    </source>
</evidence>
<dbReference type="CDD" id="cd00093">
    <property type="entry name" value="HTH_XRE"/>
    <property type="match status" value="1"/>
</dbReference>
<dbReference type="PROSITE" id="PS50943">
    <property type="entry name" value="HTH_CROC1"/>
    <property type="match status" value="1"/>
</dbReference>
<accession>A0A5R8NYB9</accession>
<proteinExistence type="predicted"/>
<dbReference type="Pfam" id="PF13560">
    <property type="entry name" value="HTH_31"/>
    <property type="match status" value="1"/>
</dbReference>
<dbReference type="Gene3D" id="1.10.260.40">
    <property type="entry name" value="lambda repressor-like DNA-binding domains"/>
    <property type="match status" value="1"/>
</dbReference>
<dbReference type="InterPro" id="IPR010982">
    <property type="entry name" value="Lambda_DNA-bd_dom_sf"/>
</dbReference>
<protein>
    <submittedName>
        <fullName evidence="2">Helix-turn-helix domain-containing protein</fullName>
    </submittedName>
</protein>
<name>A0A5R8NYB9_9NOCA</name>